<dbReference type="Proteomes" id="UP000058613">
    <property type="component" value="Chromosome"/>
</dbReference>
<dbReference type="InterPro" id="IPR042172">
    <property type="entry name" value="Adenosylhomocyst_ase-like_sf"/>
</dbReference>
<feature type="binding site" evidence="5 7">
    <location>
        <begin position="152"/>
        <end position="154"/>
    </location>
    <ligand>
        <name>NAD(+)</name>
        <dbReference type="ChEBI" id="CHEBI:57540"/>
    </ligand>
</feature>
<dbReference type="Proteomes" id="UP000196694">
    <property type="component" value="Unassembled WGS sequence"/>
</dbReference>
<dbReference type="OrthoDB" id="8479at2157"/>
<evidence type="ECO:0000256" key="7">
    <source>
        <dbReference type="PIRSR" id="PIRSR001109-2"/>
    </source>
</evidence>
<dbReference type="PATRIC" id="fig|1273541.4.peg.1298"/>
<dbReference type="CDD" id="cd00401">
    <property type="entry name" value="SAHH"/>
    <property type="match status" value="1"/>
</dbReference>
<dbReference type="EMBL" id="NCQP01000001">
    <property type="protein sequence ID" value="OWJ55665.1"/>
    <property type="molecule type" value="Genomic_DNA"/>
</dbReference>
<protein>
    <recommendedName>
        <fullName evidence="5">Adenosylhomocysteinase</fullName>
        <ecNumber evidence="5">3.13.2.1</ecNumber>
    </recommendedName>
    <alternativeName>
        <fullName evidence="5">S-adenosyl-L-homocysteine hydrolase</fullName>
        <shortName evidence="5">AdoHcyase</shortName>
    </alternativeName>
</protein>
<evidence type="ECO:0000256" key="5">
    <source>
        <dbReference type="HAMAP-Rule" id="MF_00563"/>
    </source>
</evidence>
<name>A0A0P0N3Y9_9CREN</name>
<evidence type="ECO:0000256" key="4">
    <source>
        <dbReference type="ARBA" id="ARBA00023027"/>
    </source>
</evidence>
<accession>A0A0P0N3Y9</accession>
<comment type="subcellular location">
    <subcellularLocation>
        <location evidence="5">Cytoplasm</location>
    </subcellularLocation>
</comment>
<dbReference type="Gene3D" id="3.40.50.1480">
    <property type="entry name" value="Adenosylhomocysteinase-like"/>
    <property type="match status" value="1"/>
</dbReference>
<dbReference type="RefSeq" id="WP_055409116.1">
    <property type="nucleotide sequence ID" value="NZ_CP013011.1"/>
</dbReference>
<feature type="domain" description="S-adenosyl-L-homocysteine hydrolase NAD binding" evidence="9">
    <location>
        <begin position="186"/>
        <end position="347"/>
    </location>
</feature>
<keyword evidence="2 5" id="KW-0554">One-carbon metabolism</keyword>
<dbReference type="PIRSF" id="PIRSF001109">
    <property type="entry name" value="Ad_hcy_hydrolase"/>
    <property type="match status" value="1"/>
</dbReference>
<dbReference type="NCBIfam" id="NF004005">
    <property type="entry name" value="PRK05476.2-3"/>
    <property type="match status" value="1"/>
</dbReference>
<dbReference type="HAMAP" id="MF_00563">
    <property type="entry name" value="AdoHcyase"/>
    <property type="match status" value="1"/>
</dbReference>
<feature type="binding site" evidence="5">
    <location>
        <position position="186"/>
    </location>
    <ligand>
        <name>NAD(+)</name>
        <dbReference type="ChEBI" id="CHEBI:57540"/>
    </ligand>
</feature>
<evidence type="ECO:0000313" key="13">
    <source>
        <dbReference type="Proteomes" id="UP000196694"/>
    </source>
</evidence>
<comment type="cofactor">
    <cofactor evidence="5 7">
        <name>NAD(+)</name>
        <dbReference type="ChEBI" id="CHEBI:57540"/>
    </cofactor>
    <text evidence="5 7">Binds 1 NAD(+) per subunit.</text>
</comment>
<evidence type="ECO:0000256" key="6">
    <source>
        <dbReference type="PIRSR" id="PIRSR001109-1"/>
    </source>
</evidence>
<dbReference type="InterPro" id="IPR020082">
    <property type="entry name" value="S-Ado-L-homoCys_hydrolase_CS"/>
</dbReference>
<gene>
    <name evidence="5" type="primary">ahcY</name>
    <name evidence="11" type="ORF">Pdsh_02465</name>
    <name evidence="10" type="ORF">Pyrde_1213</name>
</gene>
<dbReference type="Gene3D" id="3.40.50.720">
    <property type="entry name" value="NAD(P)-binding Rossmann-like Domain"/>
    <property type="match status" value="1"/>
</dbReference>
<dbReference type="PROSITE" id="PS00739">
    <property type="entry name" value="ADOHCYASE_2"/>
    <property type="match status" value="1"/>
</dbReference>
<dbReference type="SMART" id="SM00997">
    <property type="entry name" value="AdoHcyase_NAD"/>
    <property type="match status" value="1"/>
</dbReference>
<dbReference type="EMBL" id="CP013011">
    <property type="protein sequence ID" value="ALL01261.1"/>
    <property type="molecule type" value="Genomic_DNA"/>
</dbReference>
<evidence type="ECO:0000313" key="10">
    <source>
        <dbReference type="EMBL" id="ALL01261.1"/>
    </source>
</evidence>
<dbReference type="PROSITE" id="PS00738">
    <property type="entry name" value="ADOHCYASE_1"/>
    <property type="match status" value="1"/>
</dbReference>
<feature type="binding site" evidence="5">
    <location>
        <begin position="215"/>
        <end position="220"/>
    </location>
    <ligand>
        <name>NAD(+)</name>
        <dbReference type="ChEBI" id="CHEBI:57540"/>
    </ligand>
</feature>
<comment type="function">
    <text evidence="5">May play a key role in the regulation of the intracellular concentration of adenosylhomocysteine.</text>
</comment>
<evidence type="ECO:0000256" key="8">
    <source>
        <dbReference type="RuleBase" id="RU004166"/>
    </source>
</evidence>
<feature type="binding site" evidence="7">
    <location>
        <position position="348"/>
    </location>
    <ligand>
        <name>NAD(+)</name>
        <dbReference type="ChEBI" id="CHEBI:57540"/>
    </ligand>
</feature>
<dbReference type="GO" id="GO:0004013">
    <property type="term" value="F:adenosylhomocysteinase activity"/>
    <property type="evidence" value="ECO:0007669"/>
    <property type="project" value="UniProtKB-UniRule"/>
</dbReference>
<dbReference type="EC" id="3.13.2.1" evidence="5"/>
<keyword evidence="13" id="KW-1185">Reference proteome</keyword>
<dbReference type="GO" id="GO:0005829">
    <property type="term" value="C:cytosol"/>
    <property type="evidence" value="ECO:0007669"/>
    <property type="project" value="TreeGrafter"/>
</dbReference>
<reference evidence="11 13" key="2">
    <citation type="submission" date="2017-05" db="EMBL/GenBank/DDBJ databases">
        <title>The draft genome of the hyperthermophilic archaeon 'Pyrodictium delaneyi strain Hulk', an iron and nitrate reducer, reveals the capacity for sulfate reduction.</title>
        <authorList>
            <person name="Demey L.M."/>
            <person name="Miller C."/>
            <person name="Manzella M."/>
            <person name="Reguera G."/>
            <person name="Kashefi K."/>
        </authorList>
    </citation>
    <scope>NUCLEOTIDE SEQUENCE [LARGE SCALE GENOMIC DNA]</scope>
    <source>
        <strain evidence="11 13">Hulk</strain>
    </source>
</reference>
<dbReference type="SMART" id="SM00996">
    <property type="entry name" value="AdoHcyase"/>
    <property type="match status" value="1"/>
</dbReference>
<keyword evidence="5" id="KW-0963">Cytoplasm</keyword>
<evidence type="ECO:0000256" key="3">
    <source>
        <dbReference type="ARBA" id="ARBA00022801"/>
    </source>
</evidence>
<evidence type="ECO:0000259" key="9">
    <source>
        <dbReference type="SMART" id="SM00997"/>
    </source>
</evidence>
<dbReference type="InterPro" id="IPR000043">
    <property type="entry name" value="Adenosylhomocysteinase-like"/>
</dbReference>
<keyword evidence="4 5" id="KW-0520">NAD</keyword>
<dbReference type="AlphaFoldDB" id="A0A0P0N3Y9"/>
<comment type="caution">
    <text evidence="5">Lacks conserved residue(s) required for the propagation of feature annotation.</text>
</comment>
<sequence length="417" mass="46453">MASRVRDPALADRGALQIEWAEMHMPVVAKFIRERFTREKPLQGVRIGAVLHVTKETAALVRTLAAGGAEVRLAASNPLSTQDDVAAALAREEGIEVCAWRGMNEEEYFSCIRWVTEWRPNIVIDDGGDLHAMLHREYPEIAASVWGGTEETTTGVIRLRAMEKDGVLKYPAIAVNDARTKMMFDNRYGTGQSTIDGILRATNILFAGKVVVVAGYGWVGRGIALRARGMGARVIVTEVDPIRALEAVMDGFDVMPMIEAARRGDVFITATGDKKVIRREHFEVMKDGAILANAGHFNVEIWVPDLEEMAVAKRQVRPYVTEYRLTDGRRIYLLAEGRLVNLVAAEGHPSEVMDMSFANQALSAEYLVKNRGKLEPRVYVVPREIDEEVARLKLKAMGISIDTLTEEQKEYLSSWQL</sequence>
<dbReference type="KEGG" id="pdl:Pyrde_1213"/>
<dbReference type="NCBIfam" id="TIGR00936">
    <property type="entry name" value="ahcY"/>
    <property type="match status" value="1"/>
</dbReference>
<feature type="binding site" evidence="7">
    <location>
        <begin position="217"/>
        <end position="222"/>
    </location>
    <ligand>
        <name>NAD(+)</name>
        <dbReference type="ChEBI" id="CHEBI:57540"/>
    </ligand>
</feature>
<dbReference type="STRING" id="1273541.Pyrde_1213"/>
<dbReference type="SUPFAM" id="SSF52283">
    <property type="entry name" value="Formate/glycerate dehydrogenase catalytic domain-like"/>
    <property type="match status" value="1"/>
</dbReference>
<proteinExistence type="inferred from homology"/>
<feature type="binding site" evidence="5 6">
    <location>
        <position position="151"/>
    </location>
    <ligand>
        <name>substrate</name>
    </ligand>
</feature>
<dbReference type="Pfam" id="PF05221">
    <property type="entry name" value="AdoHcyase"/>
    <property type="match status" value="1"/>
</dbReference>
<feature type="binding site" evidence="5 7">
    <location>
        <begin position="294"/>
        <end position="296"/>
    </location>
    <ligand>
        <name>NAD(+)</name>
        <dbReference type="ChEBI" id="CHEBI:57540"/>
    </ligand>
</feature>
<dbReference type="SUPFAM" id="SSF51735">
    <property type="entry name" value="NAD(P)-binding Rossmann-fold domains"/>
    <property type="match status" value="1"/>
</dbReference>
<reference evidence="10 12" key="1">
    <citation type="submission" date="2015-10" db="EMBL/GenBank/DDBJ databases">
        <title>Complete genome sequence of hyperthermophilic archaeon Pyrodictium delaneyi Su06.</title>
        <authorList>
            <person name="Jung J.-H."/>
            <person name="Lin J."/>
            <person name="Holden J.F."/>
            <person name="Park C.-S."/>
        </authorList>
    </citation>
    <scope>NUCLEOTIDE SEQUENCE [LARGE SCALE GENOMIC DNA]</scope>
    <source>
        <strain evidence="10 12">Su06</strain>
    </source>
</reference>
<feature type="binding site" evidence="5 6">
    <location>
        <position position="54"/>
    </location>
    <ligand>
        <name>substrate</name>
    </ligand>
</feature>
<evidence type="ECO:0000313" key="11">
    <source>
        <dbReference type="EMBL" id="OWJ55665.1"/>
    </source>
</evidence>
<keyword evidence="3 5" id="KW-0378">Hydrolase</keyword>
<dbReference type="PANTHER" id="PTHR23420">
    <property type="entry name" value="ADENOSYLHOMOCYSTEINASE"/>
    <property type="match status" value="1"/>
</dbReference>
<feature type="binding site" evidence="5 6">
    <location>
        <position position="185"/>
    </location>
    <ligand>
        <name>substrate</name>
    </ligand>
</feature>
<dbReference type="FunFam" id="3.40.50.720:FF:000004">
    <property type="entry name" value="Adenosylhomocysteinase"/>
    <property type="match status" value="1"/>
</dbReference>
<comment type="similarity">
    <text evidence="1 5 8">Belongs to the adenosylhomocysteinase family.</text>
</comment>
<dbReference type="GO" id="GO:0071269">
    <property type="term" value="P:L-homocysteine biosynthetic process"/>
    <property type="evidence" value="ECO:0007669"/>
    <property type="project" value="UniProtKB-UniRule"/>
</dbReference>
<feature type="binding site" evidence="5 6">
    <location>
        <position position="181"/>
    </location>
    <ligand>
        <name>substrate</name>
    </ligand>
</feature>
<comment type="pathway">
    <text evidence="5">Amino-acid biosynthesis; L-homocysteine biosynthesis; L-homocysteine from S-adenosyl-L-homocysteine: step 1/1.</text>
</comment>
<dbReference type="Pfam" id="PF00670">
    <property type="entry name" value="AdoHcyase_NAD"/>
    <property type="match status" value="1"/>
</dbReference>
<dbReference type="GeneID" id="26099555"/>
<dbReference type="PANTHER" id="PTHR23420:SF0">
    <property type="entry name" value="ADENOSYLHOMOCYSTEINASE"/>
    <property type="match status" value="1"/>
</dbReference>
<dbReference type="GO" id="GO:0033353">
    <property type="term" value="P:S-adenosylmethionine cycle"/>
    <property type="evidence" value="ECO:0007669"/>
    <property type="project" value="TreeGrafter"/>
</dbReference>
<dbReference type="UniPathway" id="UPA00314">
    <property type="reaction ID" value="UER00076"/>
</dbReference>
<evidence type="ECO:0000256" key="2">
    <source>
        <dbReference type="ARBA" id="ARBA00022563"/>
    </source>
</evidence>
<evidence type="ECO:0000313" key="12">
    <source>
        <dbReference type="Proteomes" id="UP000058613"/>
    </source>
</evidence>
<comment type="catalytic activity">
    <reaction evidence="5">
        <text>S-adenosyl-L-homocysteine + H2O = L-homocysteine + adenosine</text>
        <dbReference type="Rhea" id="RHEA:21708"/>
        <dbReference type="ChEBI" id="CHEBI:15377"/>
        <dbReference type="ChEBI" id="CHEBI:16335"/>
        <dbReference type="ChEBI" id="CHEBI:57856"/>
        <dbReference type="ChEBI" id="CHEBI:58199"/>
        <dbReference type="EC" id="3.13.2.1"/>
    </reaction>
</comment>
<dbReference type="GO" id="GO:0006730">
    <property type="term" value="P:one-carbon metabolic process"/>
    <property type="evidence" value="ECO:0007669"/>
    <property type="project" value="UniProtKB-UniRule"/>
</dbReference>
<organism evidence="10 12">
    <name type="scientific">Pyrodictium delaneyi</name>
    <dbReference type="NCBI Taxonomy" id="1273541"/>
    <lineage>
        <taxon>Archaea</taxon>
        <taxon>Thermoproteota</taxon>
        <taxon>Thermoprotei</taxon>
        <taxon>Desulfurococcales</taxon>
        <taxon>Pyrodictiaceae</taxon>
        <taxon>Pyrodictium</taxon>
    </lineage>
</organism>
<feature type="binding site" evidence="5 7">
    <location>
        <position position="238"/>
    </location>
    <ligand>
        <name>NAD(+)</name>
        <dbReference type="ChEBI" id="CHEBI:57540"/>
    </ligand>
</feature>
<dbReference type="InterPro" id="IPR015878">
    <property type="entry name" value="Ado_hCys_hydrolase_NAD-bd"/>
</dbReference>
<evidence type="ECO:0000256" key="1">
    <source>
        <dbReference type="ARBA" id="ARBA00007122"/>
    </source>
</evidence>
<dbReference type="InterPro" id="IPR036291">
    <property type="entry name" value="NAD(P)-bd_dom_sf"/>
</dbReference>
<feature type="binding site" evidence="5 7">
    <location>
        <position position="341"/>
    </location>
    <ligand>
        <name>NAD(+)</name>
        <dbReference type="ChEBI" id="CHEBI:57540"/>
    </ligand>
</feature>
<feature type="binding site" evidence="5 6">
    <location>
        <position position="126"/>
    </location>
    <ligand>
        <name>substrate</name>
    </ligand>
</feature>